<gene>
    <name evidence="2" type="ORF">FHS40_006522</name>
</gene>
<proteinExistence type="predicted"/>
<feature type="compositionally biased region" description="Pro residues" evidence="1">
    <location>
        <begin position="222"/>
        <end position="246"/>
    </location>
</feature>
<evidence type="ECO:0000256" key="1">
    <source>
        <dbReference type="SAM" id="MobiDB-lite"/>
    </source>
</evidence>
<name>A0A7W8B1F0_STRST</name>
<comment type="caution">
    <text evidence="2">The sequence shown here is derived from an EMBL/GenBank/DDBJ whole genome shotgun (WGS) entry which is preliminary data.</text>
</comment>
<protein>
    <submittedName>
        <fullName evidence="2">Uncharacterized protein</fullName>
    </submittedName>
</protein>
<feature type="compositionally biased region" description="Polar residues" evidence="1">
    <location>
        <begin position="259"/>
        <end position="273"/>
    </location>
</feature>
<feature type="compositionally biased region" description="Low complexity" evidence="1">
    <location>
        <begin position="110"/>
        <end position="128"/>
    </location>
</feature>
<feature type="compositionally biased region" description="Acidic residues" evidence="1">
    <location>
        <begin position="91"/>
        <end position="105"/>
    </location>
</feature>
<evidence type="ECO:0000313" key="2">
    <source>
        <dbReference type="EMBL" id="MBB5107405.1"/>
    </source>
</evidence>
<reference evidence="2 3" key="1">
    <citation type="submission" date="2020-08" db="EMBL/GenBank/DDBJ databases">
        <title>Genomic Encyclopedia of Type Strains, Phase III (KMG-III): the genomes of soil and plant-associated and newly described type strains.</title>
        <authorList>
            <person name="Whitman W."/>
        </authorList>
    </citation>
    <scope>NUCLEOTIDE SEQUENCE [LARGE SCALE GENOMIC DNA]</scope>
    <source>
        <strain evidence="2 3">CECT 3146</strain>
    </source>
</reference>
<organism evidence="2 3">
    <name type="scientific">Streptomyces spectabilis</name>
    <dbReference type="NCBI Taxonomy" id="68270"/>
    <lineage>
        <taxon>Bacteria</taxon>
        <taxon>Bacillati</taxon>
        <taxon>Actinomycetota</taxon>
        <taxon>Actinomycetes</taxon>
        <taxon>Kitasatosporales</taxon>
        <taxon>Streptomycetaceae</taxon>
        <taxon>Streptomyces</taxon>
    </lineage>
</organism>
<feature type="region of interest" description="Disordered" evidence="1">
    <location>
        <begin position="49"/>
        <end position="279"/>
    </location>
</feature>
<accession>A0A7W8B1F0</accession>
<dbReference type="AlphaFoldDB" id="A0A7W8B1F0"/>
<dbReference type="Proteomes" id="UP000549009">
    <property type="component" value="Unassembled WGS sequence"/>
</dbReference>
<feature type="compositionally biased region" description="Polar residues" evidence="1">
    <location>
        <begin position="137"/>
        <end position="151"/>
    </location>
</feature>
<sequence>MPPGALGRSDRATVTDEEADATVGAPDVGGGSDLGEEAACSAFGRGIEGPWACMSRRDSPEAPVPLGALCRSDRATVTDEEADGTAGATDVDGESEPAEDGEDAAGEAGGANEAAPAPGSARSGATGTRRGEGSRDATVQDTALTAPSSPVTGRAGSARGVAESRPPMAPSRTLVRADATVKEGSCHVGSRLPNAASATPASPPPTERWMGGSVGQAARADTPPPEPTARPSPEPCPSPAPGPSGRPEPRPRAPRSRSQNPIAQPSAPASATNDAIWRV</sequence>
<evidence type="ECO:0000313" key="3">
    <source>
        <dbReference type="Proteomes" id="UP000549009"/>
    </source>
</evidence>
<keyword evidence="3" id="KW-1185">Reference proteome</keyword>
<feature type="region of interest" description="Disordered" evidence="1">
    <location>
        <begin position="1"/>
        <end position="37"/>
    </location>
</feature>
<dbReference type="EMBL" id="JACHJD010000013">
    <property type="protein sequence ID" value="MBB5107405.1"/>
    <property type="molecule type" value="Genomic_DNA"/>
</dbReference>